<dbReference type="OrthoDB" id="9027184at2"/>
<evidence type="ECO:0000313" key="2">
    <source>
        <dbReference type="Proteomes" id="UP000292373"/>
    </source>
</evidence>
<protein>
    <submittedName>
        <fullName evidence="1">Putative baseplate assembly protein</fullName>
    </submittedName>
</protein>
<evidence type="ECO:0000313" key="1">
    <source>
        <dbReference type="EMBL" id="TBT82595.1"/>
    </source>
</evidence>
<dbReference type="AlphaFoldDB" id="A0A4Q9KBI0"/>
<keyword evidence="2" id="KW-1185">Reference proteome</keyword>
<dbReference type="RefSeq" id="WP_006591877.1">
    <property type="nucleotide sequence ID" value="NZ_SDMQ01000020.1"/>
</dbReference>
<sequence>MSLNIPVLDNRGYDQLVAEVKARIAVHTPEWTNLNASDPGITLLELFAFLTDNLLYRSNRIPEANRLKFLSMLGIALQPPTPGLGLVTVTNAKGAIEAGPVLPAGTELRAGQVPFATAVDLPLLPVTAQAYVKRPHQPDAEARERYRTVYESFLETDTTQLTYYAPLRLEDPATGRPDPVVDLADAEHGTIDRCVWLALLAPPNADRAQVRAAIANQVLSIGVYPAARIEGRALVTPTVGSDVTDPGLFVEIAEPDPSAQAGEGFGLGPAKYRRLELSYAEPVLQGPGIIQVRLPAYEKLLVWAFDPAEEGAGDYPPRLDDPEVSSRLVSWLRLRYPTESTPATGSGGPAPGPAPATATAIDDECCCDDGFQQPGTVAPSTRITWVGVNAVRVAQAVRVAAEQLGLGTGTPFQGFTLANQPVIVDAEHPLVVEVRDDTGRDPDTWVAWREIDDLFAAPRDGQSFSLDRASGRITFGSGLAGARVPRGALVRASYWYGGGLQGTQPIGAITKGATLPGGFTVTNPLPTWGAGAGESAADGEAAISSWLRHRDRLVTATDFADLTRRTPGVDLGRVEVLPLFHPQAGPEERVPGVVTLLVVPRSDPLNQQSPSPDRLFLNAVCGWLEPRRLITTELHVRGPEYVRVWVSVGIVPVPGQVPTVVEQAVATAVRTFLSPLTGGLDGTGWPLGLTLRTQDVEAVATRVPGVRYVHSVLMTAALPSPGGAAVVVSPLSTVAMTGLQLPDATVLVGTGEAQDPRAQAQPVPLTLVSVPVVPATC</sequence>
<gene>
    <name evidence="1" type="ORF">ET989_13985</name>
</gene>
<reference evidence="1 2" key="1">
    <citation type="submission" date="2019-01" db="EMBL/GenBank/DDBJ databases">
        <title>Lactibacter flavus gen. nov., sp. nov., a novel bacterium of the family Propionibacteriaceae isolated from raw milk and dairy products.</title>
        <authorList>
            <person name="Huptas C."/>
            <person name="Wenning M."/>
            <person name="Breitenwieser F."/>
            <person name="Doll E."/>
            <person name="Von Neubeck M."/>
            <person name="Busse H.-J."/>
            <person name="Scherer S."/>
        </authorList>
    </citation>
    <scope>NUCLEOTIDE SEQUENCE [LARGE SCALE GENOMIC DNA]</scope>
    <source>
        <strain evidence="1 2">KCTC 33808</strain>
    </source>
</reference>
<dbReference type="InterPro" id="IPR011749">
    <property type="entry name" value="CHP02243"/>
</dbReference>
<organism evidence="1 2">
    <name type="scientific">Propioniciclava sinopodophylli</name>
    <dbReference type="NCBI Taxonomy" id="1837344"/>
    <lineage>
        <taxon>Bacteria</taxon>
        <taxon>Bacillati</taxon>
        <taxon>Actinomycetota</taxon>
        <taxon>Actinomycetes</taxon>
        <taxon>Propionibacteriales</taxon>
        <taxon>Propionibacteriaceae</taxon>
        <taxon>Propioniciclava</taxon>
    </lineage>
</organism>
<dbReference type="EMBL" id="SDMQ01000020">
    <property type="protein sequence ID" value="TBT82595.1"/>
    <property type="molecule type" value="Genomic_DNA"/>
</dbReference>
<name>A0A4Q9KBI0_9ACTN</name>
<dbReference type="NCBIfam" id="TIGR02243">
    <property type="entry name" value="putative baseplate assembly protein"/>
    <property type="match status" value="1"/>
</dbReference>
<accession>A0A4Q9KBI0</accession>
<dbReference type="Proteomes" id="UP000292373">
    <property type="component" value="Unassembled WGS sequence"/>
</dbReference>
<comment type="caution">
    <text evidence="1">The sequence shown here is derived from an EMBL/GenBank/DDBJ whole genome shotgun (WGS) entry which is preliminary data.</text>
</comment>
<proteinExistence type="predicted"/>